<dbReference type="HOGENOM" id="CLU_104140_2_0_11"/>
<dbReference type="KEGG" id="gbr:Gbro_2514"/>
<dbReference type="InterPro" id="IPR003709">
    <property type="entry name" value="VanY-like_core_dom"/>
</dbReference>
<dbReference type="eggNOG" id="COG1876">
    <property type="taxonomic scope" value="Bacteria"/>
</dbReference>
<evidence type="ECO:0000313" key="2">
    <source>
        <dbReference type="EMBL" id="ACY21755.1"/>
    </source>
</evidence>
<reference evidence="2 3" key="2">
    <citation type="journal article" date="2010" name="Stand. Genomic Sci.">
        <title>Complete genome sequence of Gordonia bronchialis type strain (3410).</title>
        <authorList>
            <person name="Ivanova N."/>
            <person name="Sikorski J."/>
            <person name="Jando M."/>
            <person name="Lapidus A."/>
            <person name="Nolan M."/>
            <person name="Lucas S."/>
            <person name="Del Rio T.G."/>
            <person name="Tice H."/>
            <person name="Copeland A."/>
            <person name="Cheng J.F."/>
            <person name="Chen F."/>
            <person name="Bruce D."/>
            <person name="Goodwin L."/>
            <person name="Pitluck S."/>
            <person name="Mavromatis K."/>
            <person name="Ovchinnikova G."/>
            <person name="Pati A."/>
            <person name="Chen A."/>
            <person name="Palaniappan K."/>
            <person name="Land M."/>
            <person name="Hauser L."/>
            <person name="Chang Y.J."/>
            <person name="Jeffries C.D."/>
            <person name="Chain P."/>
            <person name="Saunders E."/>
            <person name="Han C."/>
            <person name="Detter J.C."/>
            <person name="Brettin T."/>
            <person name="Rohde M."/>
            <person name="Goker M."/>
            <person name="Bristow J."/>
            <person name="Eisen J.A."/>
            <person name="Markowitz V."/>
            <person name="Hugenholtz P."/>
            <person name="Klenk H.P."/>
            <person name="Kyrpides N.C."/>
        </authorList>
    </citation>
    <scope>NUCLEOTIDE SEQUENCE [LARGE SCALE GENOMIC DNA]</scope>
    <source>
        <strain evidence="3">ATCC 25592 / DSM 43247 / BCRC 13721 / JCM 3198 / KCTC 3076 / NBRC 16047 / NCTC 10667</strain>
    </source>
</reference>
<evidence type="ECO:0000313" key="3">
    <source>
        <dbReference type="Proteomes" id="UP000001219"/>
    </source>
</evidence>
<dbReference type="PANTHER" id="PTHR34385:SF1">
    <property type="entry name" value="PEPTIDOGLYCAN L-ALANYL-D-GLUTAMATE ENDOPEPTIDASE CWLK"/>
    <property type="match status" value="1"/>
</dbReference>
<sequence>MTAAVVTPFSAPKAQAAPATSGLDPVLATAYRQAAATAHAQGVALDITSGRRSVAEQRRLWRSAIATYGSPQAARRWVLPPEQSTHVTGHAVDVGPRAGARWLQTHGYRWGLCRTFVNEWWHFEVVTIRGLPCPPMWPDAAARADRRPA</sequence>
<dbReference type="GO" id="GO:0006508">
    <property type="term" value="P:proteolysis"/>
    <property type="evidence" value="ECO:0007669"/>
    <property type="project" value="InterPro"/>
</dbReference>
<organism evidence="2 3">
    <name type="scientific">Gordonia bronchialis (strain ATCC 25592 / DSM 43247 / BCRC 13721 / JCM 3198 / KCTC 3076 / NBRC 16047 / NCTC 10667)</name>
    <name type="common">Rhodococcus bronchialis</name>
    <dbReference type="NCBI Taxonomy" id="526226"/>
    <lineage>
        <taxon>Bacteria</taxon>
        <taxon>Bacillati</taxon>
        <taxon>Actinomycetota</taxon>
        <taxon>Actinomycetes</taxon>
        <taxon>Mycobacteriales</taxon>
        <taxon>Gordoniaceae</taxon>
        <taxon>Gordonia</taxon>
    </lineage>
</organism>
<dbReference type="Pfam" id="PF02557">
    <property type="entry name" value="VanY"/>
    <property type="match status" value="1"/>
</dbReference>
<dbReference type="InterPro" id="IPR009045">
    <property type="entry name" value="Zn_M74/Hedgehog-like"/>
</dbReference>
<accession>D0LDY2</accession>
<feature type="domain" description="D-alanyl-D-alanine carboxypeptidase-like core" evidence="1">
    <location>
        <begin position="23"/>
        <end position="106"/>
    </location>
</feature>
<reference evidence="3" key="1">
    <citation type="submission" date="2009-10" db="EMBL/GenBank/DDBJ databases">
        <title>The complete chromosome of Gordonia bronchialis DSM 43247.</title>
        <authorList>
            <consortium name="US DOE Joint Genome Institute (JGI-PGF)"/>
            <person name="Lucas S."/>
            <person name="Copeland A."/>
            <person name="Lapidus A."/>
            <person name="Glavina del Rio T."/>
            <person name="Dalin E."/>
            <person name="Tice H."/>
            <person name="Bruce D."/>
            <person name="Goodwin L."/>
            <person name="Pitluck S."/>
            <person name="Kyrpides N."/>
            <person name="Mavromatis K."/>
            <person name="Ivanova N."/>
            <person name="Ovchinnikova G."/>
            <person name="Saunders E."/>
            <person name="Brettin T."/>
            <person name="Detter J.C."/>
            <person name="Han C."/>
            <person name="Larimer F."/>
            <person name="Land M."/>
            <person name="Hauser L."/>
            <person name="Markowitz V."/>
            <person name="Cheng J.-F."/>
            <person name="Hugenholtz P."/>
            <person name="Woyke T."/>
            <person name="Wu D."/>
            <person name="Jando M."/>
            <person name="Schneider S."/>
            <person name="Goeker M."/>
            <person name="Klenk H.-P."/>
            <person name="Eisen J.A."/>
        </authorList>
    </citation>
    <scope>NUCLEOTIDE SEQUENCE [LARGE SCALE GENOMIC DNA]</scope>
    <source>
        <strain evidence="3">ATCC 25592 / DSM 43247 / BCRC 13721 / JCM 3198 / KCTC 3076 / NBRC 16047 / NCTC 10667</strain>
    </source>
</reference>
<dbReference type="SUPFAM" id="SSF55166">
    <property type="entry name" value="Hedgehog/DD-peptidase"/>
    <property type="match status" value="1"/>
</dbReference>
<dbReference type="PANTHER" id="PTHR34385">
    <property type="entry name" value="D-ALANYL-D-ALANINE CARBOXYPEPTIDASE"/>
    <property type="match status" value="1"/>
</dbReference>
<dbReference type="GO" id="GO:0008233">
    <property type="term" value="F:peptidase activity"/>
    <property type="evidence" value="ECO:0007669"/>
    <property type="project" value="InterPro"/>
</dbReference>
<name>D0LDY2_GORB4</name>
<dbReference type="Proteomes" id="UP000001219">
    <property type="component" value="Chromosome"/>
</dbReference>
<evidence type="ECO:0000259" key="1">
    <source>
        <dbReference type="Pfam" id="PF02557"/>
    </source>
</evidence>
<gene>
    <name evidence="2" type="ordered locus">Gbro_2514</name>
</gene>
<dbReference type="EMBL" id="CP001802">
    <property type="protein sequence ID" value="ACY21755.1"/>
    <property type="molecule type" value="Genomic_DNA"/>
</dbReference>
<dbReference type="STRING" id="526226.Gbro_2514"/>
<dbReference type="CDD" id="cd14846">
    <property type="entry name" value="Peptidase_M15_like"/>
    <property type="match status" value="1"/>
</dbReference>
<dbReference type="InterPro" id="IPR052179">
    <property type="entry name" value="DD-CPase-like"/>
</dbReference>
<proteinExistence type="predicted"/>
<protein>
    <submittedName>
        <fullName evidence="2">Peptidase M15B and M15C DD-carboxypeptidase VanY/endolysin</fullName>
    </submittedName>
</protein>
<keyword evidence="3" id="KW-1185">Reference proteome</keyword>
<dbReference type="AlphaFoldDB" id="D0LDY2"/>
<dbReference type="Gene3D" id="3.30.1380.10">
    <property type="match status" value="1"/>
</dbReference>